<feature type="signal peptide" evidence="2">
    <location>
        <begin position="1"/>
        <end position="19"/>
    </location>
</feature>
<evidence type="ECO:0000313" key="4">
    <source>
        <dbReference type="Proteomes" id="UP000282876"/>
    </source>
</evidence>
<feature type="chain" id="PRO_5018974135" evidence="2">
    <location>
        <begin position="20"/>
        <end position="343"/>
    </location>
</feature>
<keyword evidence="4" id="KW-1185">Reference proteome</keyword>
<keyword evidence="1" id="KW-0175">Coiled coil</keyword>
<gene>
    <name evidence="3" type="ORF">TUBRATIS_003130</name>
</gene>
<dbReference type="VEuPathDB" id="MicrosporidiaDB:TUBRATIS_003130"/>
<dbReference type="EMBL" id="RCSS01000077">
    <property type="protein sequence ID" value="RVD93159.1"/>
    <property type="molecule type" value="Genomic_DNA"/>
</dbReference>
<organism evidence="3 4">
    <name type="scientific">Tubulinosema ratisbonensis</name>
    <dbReference type="NCBI Taxonomy" id="291195"/>
    <lineage>
        <taxon>Eukaryota</taxon>
        <taxon>Fungi</taxon>
        <taxon>Fungi incertae sedis</taxon>
        <taxon>Microsporidia</taxon>
        <taxon>Tubulinosematoidea</taxon>
        <taxon>Tubulinosematidae</taxon>
        <taxon>Tubulinosema</taxon>
    </lineage>
</organism>
<evidence type="ECO:0000256" key="1">
    <source>
        <dbReference type="SAM" id="Coils"/>
    </source>
</evidence>
<dbReference type="GO" id="GO:0005975">
    <property type="term" value="P:carbohydrate metabolic process"/>
    <property type="evidence" value="ECO:0007669"/>
    <property type="project" value="InterPro"/>
</dbReference>
<evidence type="ECO:0000256" key="2">
    <source>
        <dbReference type="SAM" id="SignalP"/>
    </source>
</evidence>
<dbReference type="SUPFAM" id="SSF88713">
    <property type="entry name" value="Glycoside hydrolase/deacetylase"/>
    <property type="match status" value="1"/>
</dbReference>
<comment type="caution">
    <text evidence="3">The sequence shown here is derived from an EMBL/GenBank/DDBJ whole genome shotgun (WGS) entry which is preliminary data.</text>
</comment>
<name>A0A437APT5_9MICR</name>
<evidence type="ECO:0000313" key="3">
    <source>
        <dbReference type="EMBL" id="RVD93159.1"/>
    </source>
</evidence>
<reference evidence="3 4" key="1">
    <citation type="submission" date="2018-10" db="EMBL/GenBank/DDBJ databases">
        <title>Draft genome sequence of the microsporidian Tubulinosema ratisbonensis.</title>
        <authorList>
            <person name="Polonais V."/>
            <person name="Peyretaillade E."/>
            <person name="Niehus S."/>
            <person name="Wawrzyniak I."/>
            <person name="Franchet A."/>
            <person name="Gaspin C."/>
            <person name="Reichstadt M."/>
            <person name="Belser C."/>
            <person name="Labadie K."/>
            <person name="Delbac F."/>
            <person name="Ferrandon D."/>
        </authorList>
    </citation>
    <scope>NUCLEOTIDE SEQUENCE [LARGE SCALE GENOMIC DNA]</scope>
    <source>
        <strain evidence="3 4">Franzen</strain>
    </source>
</reference>
<sequence>MMKTLFVLLGQILLKKIFEFDTPNGLATISYDEGPSEFTLLLSQKACEYGIPLTFHFKSNLITKDLANTVVSQGHIIGISYDDLPEEKEESKKSIISQNEEFLTNSGMYPILARLPRSGMTQEDKEFCTELGLIVTEPNLDSEDIEMPTYFFDYLKDAIFSSNPYENSFLICLRDKFSTSVNCFENLINVILERGYQIVDMSTFLNVSEKEIYEENNKISEKIEENSDKINLTEKETDNNKIKDDKIEENKEIKIIEEEDKEIENKTKENYELKNKINNLLKKNSEVLEEDKVITKLSFDEKNTSILEKNLNDSHLIKEATKRKKNSIKGLSFNLLFLVMGLI</sequence>
<dbReference type="OrthoDB" id="407355at2759"/>
<protein>
    <submittedName>
        <fullName evidence="3">Polysaccharide deacetylase</fullName>
    </submittedName>
</protein>
<dbReference type="Proteomes" id="UP000282876">
    <property type="component" value="Unassembled WGS sequence"/>
</dbReference>
<dbReference type="InterPro" id="IPR011330">
    <property type="entry name" value="Glyco_hydro/deAcase_b/a-brl"/>
</dbReference>
<dbReference type="AlphaFoldDB" id="A0A437APT5"/>
<dbReference type="Gene3D" id="3.20.20.370">
    <property type="entry name" value="Glycoside hydrolase/deacetylase"/>
    <property type="match status" value="1"/>
</dbReference>
<accession>A0A437APT5</accession>
<keyword evidence="2" id="KW-0732">Signal</keyword>
<feature type="coiled-coil region" evidence="1">
    <location>
        <begin position="216"/>
        <end position="290"/>
    </location>
</feature>
<proteinExistence type="predicted"/>